<dbReference type="AlphaFoldDB" id="A0A6M4GZL7"/>
<evidence type="ECO:0000313" key="2">
    <source>
        <dbReference type="EMBL" id="QJR12706.1"/>
    </source>
</evidence>
<accession>A0A6M4GZL7</accession>
<feature type="region of interest" description="Disordered" evidence="1">
    <location>
        <begin position="161"/>
        <end position="274"/>
    </location>
</feature>
<gene>
    <name evidence="2" type="ORF">DSM104443_03799</name>
</gene>
<evidence type="ECO:0000256" key="1">
    <source>
        <dbReference type="SAM" id="MobiDB-lite"/>
    </source>
</evidence>
<dbReference type="EMBL" id="CP053069">
    <property type="protein sequence ID" value="QJR12706.1"/>
    <property type="molecule type" value="Genomic_DNA"/>
</dbReference>
<feature type="compositionally biased region" description="Basic residues" evidence="1">
    <location>
        <begin position="264"/>
        <end position="274"/>
    </location>
</feature>
<proteinExistence type="predicted"/>
<feature type="compositionally biased region" description="Low complexity" evidence="1">
    <location>
        <begin position="231"/>
        <end position="249"/>
    </location>
</feature>
<evidence type="ECO:0000313" key="3">
    <source>
        <dbReference type="Proteomes" id="UP000501534"/>
    </source>
</evidence>
<organism evidence="2 3">
    <name type="scientific">Usitatibacter rugosus</name>
    <dbReference type="NCBI Taxonomy" id="2732067"/>
    <lineage>
        <taxon>Bacteria</taxon>
        <taxon>Pseudomonadati</taxon>
        <taxon>Pseudomonadota</taxon>
        <taxon>Betaproteobacteria</taxon>
        <taxon>Nitrosomonadales</taxon>
        <taxon>Usitatibacteraceae</taxon>
        <taxon>Usitatibacter</taxon>
    </lineage>
</organism>
<feature type="compositionally biased region" description="Low complexity" evidence="1">
    <location>
        <begin position="170"/>
        <end position="197"/>
    </location>
</feature>
<dbReference type="KEGG" id="uru:DSM104443_03799"/>
<dbReference type="RefSeq" id="WP_171095142.1">
    <property type="nucleotide sequence ID" value="NZ_CP053069.1"/>
</dbReference>
<dbReference type="Proteomes" id="UP000501534">
    <property type="component" value="Chromosome"/>
</dbReference>
<keyword evidence="3" id="KW-1185">Reference proteome</keyword>
<protein>
    <recommendedName>
        <fullName evidence="4">Type II secretion system protein GspC N-terminal domain-containing protein</fullName>
    </recommendedName>
</protein>
<name>A0A6M4GZL7_9PROT</name>
<sequence>MREFLQRHPITAALAVVGALLVLVIAAEIAWGLRAAPPIATASNANPAFAESKLLPPITSAPAEQAYPETGSRPLFSPTRRPAPQAVATTTLSKGQYLLQGVIIVGDQRVAMLREKAAGGRLYRVEKGREVNGVTVSEIEPERVTLRAGDDTEVIPLTVQRGAGAGSGGSSSAAQSAPAAPASGPFASPAAPAATPSPAAPTPAAPPQQRMIGQPPPGTAAAPKDGSNDFGPRPRAAPPAAQQQGAAGASQETQQMTPEELLARRRARRQGQSQ</sequence>
<reference evidence="2 3" key="1">
    <citation type="submission" date="2020-04" db="EMBL/GenBank/DDBJ databases">
        <title>Usitatibacter rugosus gen. nov., sp. nov. and Usitatibacter palustris sp. nov., novel members of Usitatibacteraceae fam. nov. within the order Nitrosomonadales isolated from soil.</title>
        <authorList>
            <person name="Huber K.J."/>
            <person name="Neumann-Schaal M."/>
            <person name="Geppert A."/>
            <person name="Luckner M."/>
            <person name="Wanner G."/>
            <person name="Overmann J."/>
        </authorList>
    </citation>
    <scope>NUCLEOTIDE SEQUENCE [LARGE SCALE GENOMIC DNA]</scope>
    <source>
        <strain evidence="2 3">0125_3</strain>
    </source>
</reference>
<evidence type="ECO:0008006" key="4">
    <source>
        <dbReference type="Google" id="ProtNLM"/>
    </source>
</evidence>